<accession>A0ABY7C6X1</accession>
<evidence type="ECO:0000313" key="2">
    <source>
        <dbReference type="Proteomes" id="UP001164020"/>
    </source>
</evidence>
<sequence>MADPSQAERNALAAIVKTTDPDVLRNLIKNARRLGSETVMKAAFSRLCEVQPGASPGSLEHDVWQSIFALEEMLRDERGKTVRLNRTRQKIGRDGERKTVSDLTLKSTPSEGFHDLVQRGYPELTFEAVVLRHPQDFDDQTTAAARVRLIDAGLDPEAVSPADGA</sequence>
<keyword evidence="2" id="KW-1185">Reference proteome</keyword>
<organism evidence="1 2">
    <name type="scientific">Jiella pelagia</name>
    <dbReference type="NCBI Taxonomy" id="2986949"/>
    <lineage>
        <taxon>Bacteria</taxon>
        <taxon>Pseudomonadati</taxon>
        <taxon>Pseudomonadota</taxon>
        <taxon>Alphaproteobacteria</taxon>
        <taxon>Hyphomicrobiales</taxon>
        <taxon>Aurantimonadaceae</taxon>
        <taxon>Jiella</taxon>
    </lineage>
</organism>
<gene>
    <name evidence="1" type="ORF">OH818_12855</name>
</gene>
<dbReference type="RefSeq" id="WP_268883336.1">
    <property type="nucleotide sequence ID" value="NZ_CP114029.1"/>
</dbReference>
<protein>
    <submittedName>
        <fullName evidence="1">Uncharacterized protein</fullName>
    </submittedName>
</protein>
<reference evidence="1" key="1">
    <citation type="submission" date="2022-12" db="EMBL/GenBank/DDBJ databases">
        <title>Jiella pelagia sp. nov., isolated from phosphonate enriched culture of Northwest Pacific surface seawater.</title>
        <authorList>
            <person name="Shin D.Y."/>
            <person name="Hwang C.Y."/>
        </authorList>
    </citation>
    <scope>NUCLEOTIDE SEQUENCE</scope>
    <source>
        <strain evidence="1">HL-NP1</strain>
    </source>
</reference>
<dbReference type="EMBL" id="CP114029">
    <property type="protein sequence ID" value="WAP70804.1"/>
    <property type="molecule type" value="Genomic_DNA"/>
</dbReference>
<name>A0ABY7C6X1_9HYPH</name>
<dbReference type="Proteomes" id="UP001164020">
    <property type="component" value="Chromosome"/>
</dbReference>
<proteinExistence type="predicted"/>
<evidence type="ECO:0000313" key="1">
    <source>
        <dbReference type="EMBL" id="WAP70804.1"/>
    </source>
</evidence>